<comment type="caution">
    <text evidence="1">The sequence shown here is derived from an EMBL/GenBank/DDBJ whole genome shotgun (WGS) entry which is preliminary data.</text>
</comment>
<evidence type="ECO:0000313" key="2">
    <source>
        <dbReference type="Proteomes" id="UP001055072"/>
    </source>
</evidence>
<organism evidence="1 2">
    <name type="scientific">Irpex rosettiformis</name>
    <dbReference type="NCBI Taxonomy" id="378272"/>
    <lineage>
        <taxon>Eukaryota</taxon>
        <taxon>Fungi</taxon>
        <taxon>Dikarya</taxon>
        <taxon>Basidiomycota</taxon>
        <taxon>Agaricomycotina</taxon>
        <taxon>Agaricomycetes</taxon>
        <taxon>Polyporales</taxon>
        <taxon>Irpicaceae</taxon>
        <taxon>Irpex</taxon>
    </lineage>
</organism>
<name>A0ACB8TUD7_9APHY</name>
<accession>A0ACB8TUD7</accession>
<dbReference type="EMBL" id="MU274931">
    <property type="protein sequence ID" value="KAI0085449.1"/>
    <property type="molecule type" value="Genomic_DNA"/>
</dbReference>
<sequence length="723" mass="78036">MAEAPAQLLSLKVMRVSRPTLATAWEPFYSSSSSFSAHSTASVVSLQGKNPLPGHPKTLRDLTHITEMLTLPSAFGNIQLGETFSSCLSVNNEATQSVHGVSLRVEMQTATAKTILAEYGGPDFSLQAGDTLERVVEHEIKELGQHVLACTVSYNPSPGRHSAYDTDATAAQSFRKFYKFSVTNPLSVKTKVHVPRSPSALLSPAEREKVFLEVHIQNLTPDALWLQRMKFECAEGWDVIDANIAKDSPLSESITIFTGAMAQVQPQDTRQYIYILSPKVIPPFPVTHSPGSIIPLGRLDISWRSSFGEPGRLLTSMLSRRIPLVQVQQGPNSSQPPIPPPKPALPLHLQRSNTVASTPSSRGGSPHISQRPLSPPIQGGAPIPYRPDSPFRRTPGFSLSSTPQSPNPPPPPPIPNNAVRRPEESIDADLVVRYLPRDDLIVEKPFKVEFSVTISAPIPVGLAGQPRKDRIITLAIQHVLPARPQTTSAISPVTSAGAPDLIWSPKLPSSGFSTPSPYGTPARGDFPDTLAQRLLHASPRQSAQDIDSDGGDGHETGQATPAPPRPSNALSTLSSIVLPPPFAVTETNPKPQNVVFLGPSTTVLPSIRVPVPSLDFTSASAPGHDRTLSEVTVTTDSEADSDLHETIGGRSVPRMLVSQEFSLEFLPVRAGFATVGGVRVLLVEDRLVDTEGGEEQRPRRPLEARTLKEWDVVAEVWVNSQVA</sequence>
<proteinExistence type="predicted"/>
<protein>
    <submittedName>
        <fullName evidence="1">Uncharacterized protein</fullName>
    </submittedName>
</protein>
<gene>
    <name evidence="1" type="ORF">BDY19DRAFT_896735</name>
</gene>
<keyword evidence="2" id="KW-1185">Reference proteome</keyword>
<dbReference type="Proteomes" id="UP001055072">
    <property type="component" value="Unassembled WGS sequence"/>
</dbReference>
<reference evidence="1" key="1">
    <citation type="journal article" date="2021" name="Environ. Microbiol.">
        <title>Gene family expansions and transcriptome signatures uncover fungal adaptations to wood decay.</title>
        <authorList>
            <person name="Hage H."/>
            <person name="Miyauchi S."/>
            <person name="Viragh M."/>
            <person name="Drula E."/>
            <person name="Min B."/>
            <person name="Chaduli D."/>
            <person name="Navarro D."/>
            <person name="Favel A."/>
            <person name="Norest M."/>
            <person name="Lesage-Meessen L."/>
            <person name="Balint B."/>
            <person name="Merenyi Z."/>
            <person name="de Eugenio L."/>
            <person name="Morin E."/>
            <person name="Martinez A.T."/>
            <person name="Baldrian P."/>
            <person name="Stursova M."/>
            <person name="Martinez M.J."/>
            <person name="Novotny C."/>
            <person name="Magnuson J.K."/>
            <person name="Spatafora J.W."/>
            <person name="Maurice S."/>
            <person name="Pangilinan J."/>
            <person name="Andreopoulos W."/>
            <person name="LaButti K."/>
            <person name="Hundley H."/>
            <person name="Na H."/>
            <person name="Kuo A."/>
            <person name="Barry K."/>
            <person name="Lipzen A."/>
            <person name="Henrissat B."/>
            <person name="Riley R."/>
            <person name="Ahrendt S."/>
            <person name="Nagy L.G."/>
            <person name="Grigoriev I.V."/>
            <person name="Martin F."/>
            <person name="Rosso M.N."/>
        </authorList>
    </citation>
    <scope>NUCLEOTIDE SEQUENCE</scope>
    <source>
        <strain evidence="1">CBS 384.51</strain>
    </source>
</reference>
<evidence type="ECO:0000313" key="1">
    <source>
        <dbReference type="EMBL" id="KAI0085449.1"/>
    </source>
</evidence>